<evidence type="ECO:0000313" key="6">
    <source>
        <dbReference type="EMBL" id="RUQ89498.1"/>
    </source>
</evidence>
<keyword evidence="1" id="KW-0479">Metal-binding</keyword>
<evidence type="ECO:0000256" key="1">
    <source>
        <dbReference type="ARBA" id="ARBA00022723"/>
    </source>
</evidence>
<dbReference type="PANTHER" id="PTHR42988">
    <property type="entry name" value="PHOSPHOHYDROLASE"/>
    <property type="match status" value="1"/>
</dbReference>
<feature type="domain" description="Calcineurin-like phosphoesterase" evidence="5">
    <location>
        <begin position="1"/>
        <end position="186"/>
    </location>
</feature>
<dbReference type="AlphaFoldDB" id="A0A433JKR1"/>
<gene>
    <name evidence="6" type="ORF">EKM59_03620</name>
</gene>
<dbReference type="Gene3D" id="3.60.21.10">
    <property type="match status" value="1"/>
</dbReference>
<dbReference type="GO" id="GO:0016787">
    <property type="term" value="F:hydrolase activity"/>
    <property type="evidence" value="ECO:0007669"/>
    <property type="project" value="UniProtKB-KW"/>
</dbReference>
<dbReference type="Proteomes" id="UP000288012">
    <property type="component" value="Unassembled WGS sequence"/>
</dbReference>
<reference evidence="6 7" key="1">
    <citation type="submission" date="2018-12" db="EMBL/GenBank/DDBJ databases">
        <title>Legionella sp,whole genome shotgun sequence.</title>
        <authorList>
            <person name="Wu H."/>
        </authorList>
    </citation>
    <scope>NUCLEOTIDE SEQUENCE [LARGE SCALE GENOMIC DNA]</scope>
    <source>
        <strain evidence="7">km714</strain>
    </source>
</reference>
<comment type="caution">
    <text evidence="6">The sequence shown here is derived from an EMBL/GenBank/DDBJ whole genome shotgun (WGS) entry which is preliminary data.</text>
</comment>
<evidence type="ECO:0000256" key="3">
    <source>
        <dbReference type="ARBA" id="ARBA00023004"/>
    </source>
</evidence>
<comment type="similarity">
    <text evidence="4">Belongs to the cyclic nucleotide phosphodiesterase class-III family.</text>
</comment>
<evidence type="ECO:0000313" key="7">
    <source>
        <dbReference type="Proteomes" id="UP000288012"/>
    </source>
</evidence>
<evidence type="ECO:0000259" key="5">
    <source>
        <dbReference type="Pfam" id="PF00149"/>
    </source>
</evidence>
<evidence type="ECO:0000256" key="4">
    <source>
        <dbReference type="ARBA" id="ARBA00025742"/>
    </source>
</evidence>
<accession>A0A433JKR1</accession>
<dbReference type="Pfam" id="PF00149">
    <property type="entry name" value="Metallophos"/>
    <property type="match status" value="1"/>
</dbReference>
<dbReference type="InterPro" id="IPR050884">
    <property type="entry name" value="CNP_phosphodiesterase-III"/>
</dbReference>
<protein>
    <submittedName>
        <fullName evidence="6">Metallophosphoesterase</fullName>
    </submittedName>
</protein>
<keyword evidence="3" id="KW-0408">Iron</keyword>
<dbReference type="SUPFAM" id="SSF56300">
    <property type="entry name" value="Metallo-dependent phosphatases"/>
    <property type="match status" value="1"/>
</dbReference>
<organism evidence="6 7">
    <name type="scientific">Legionella septentrionalis</name>
    <dbReference type="NCBI Taxonomy" id="2498109"/>
    <lineage>
        <taxon>Bacteria</taxon>
        <taxon>Pseudomonadati</taxon>
        <taxon>Pseudomonadota</taxon>
        <taxon>Gammaproteobacteria</taxon>
        <taxon>Legionellales</taxon>
        <taxon>Legionellaceae</taxon>
        <taxon>Legionella</taxon>
    </lineage>
</organism>
<proteinExistence type="inferred from homology"/>
<dbReference type="InterPro" id="IPR029052">
    <property type="entry name" value="Metallo-depent_PP-like"/>
</dbReference>
<dbReference type="InterPro" id="IPR004843">
    <property type="entry name" value="Calcineurin-like_PHP"/>
</dbReference>
<keyword evidence="7" id="KW-1185">Reference proteome</keyword>
<dbReference type="PANTHER" id="PTHR42988:SF2">
    <property type="entry name" value="CYCLIC NUCLEOTIDE PHOSPHODIESTERASE CBUA0032-RELATED"/>
    <property type="match status" value="1"/>
</dbReference>
<name>A0A433JKR1_9GAMM</name>
<sequence length="270" mass="31595">MKILHISDLHFGMHKPDILDFFLKDVDDIKPDIILVSGDCTQRALKEQYQELLAFLRNIKTEILIVPGNHDVPLYDVFERFFSPFKPFNTHVSCQYGTEFKNDKIRILGVNSVNPYRVKNGKISQKTLQKIKYYFKQPFSGLSILFFHHNFDHLYDLHKPLKNYQQLVNYLPESHIDLICTGHLHYANLSLIKKNNNRSALILHAGSLSCARKKDAHNSYFLIETTKNGCRIELRIFDERGFLTLQEYDIDFSKYFSQLNHLLLPPVPHS</sequence>
<keyword evidence="2" id="KW-0378">Hydrolase</keyword>
<dbReference type="EMBL" id="RZGR01000007">
    <property type="protein sequence ID" value="RUQ89498.1"/>
    <property type="molecule type" value="Genomic_DNA"/>
</dbReference>
<evidence type="ECO:0000256" key="2">
    <source>
        <dbReference type="ARBA" id="ARBA00022801"/>
    </source>
</evidence>
<dbReference type="GO" id="GO:0046872">
    <property type="term" value="F:metal ion binding"/>
    <property type="evidence" value="ECO:0007669"/>
    <property type="project" value="UniProtKB-KW"/>
</dbReference>